<evidence type="ECO:0000256" key="2">
    <source>
        <dbReference type="ARBA" id="ARBA00022771"/>
    </source>
</evidence>
<dbReference type="InterPro" id="IPR017907">
    <property type="entry name" value="Znf_RING_CS"/>
</dbReference>
<dbReference type="EMBL" id="PUHQ01000044">
    <property type="protein sequence ID" value="KAG0660395.1"/>
    <property type="molecule type" value="Genomic_DNA"/>
</dbReference>
<evidence type="ECO:0000256" key="3">
    <source>
        <dbReference type="ARBA" id="ARBA00022786"/>
    </source>
</evidence>
<evidence type="ECO:0000259" key="7">
    <source>
        <dbReference type="PROSITE" id="PS50089"/>
    </source>
</evidence>
<dbReference type="AlphaFoldDB" id="A0A9P6W0K4"/>
<evidence type="ECO:0000256" key="4">
    <source>
        <dbReference type="ARBA" id="ARBA00022833"/>
    </source>
</evidence>
<proteinExistence type="predicted"/>
<feature type="compositionally biased region" description="Low complexity" evidence="6">
    <location>
        <begin position="313"/>
        <end position="331"/>
    </location>
</feature>
<evidence type="ECO:0000313" key="8">
    <source>
        <dbReference type="EMBL" id="KAG0660395.1"/>
    </source>
</evidence>
<gene>
    <name evidence="8" type="ORF">C6P46_004575</name>
</gene>
<dbReference type="CDD" id="cd20335">
    <property type="entry name" value="BRcat_RBR"/>
    <property type="match status" value="1"/>
</dbReference>
<evidence type="ECO:0000256" key="6">
    <source>
        <dbReference type="SAM" id="MobiDB-lite"/>
    </source>
</evidence>
<dbReference type="Proteomes" id="UP000777482">
    <property type="component" value="Unassembled WGS sequence"/>
</dbReference>
<keyword evidence="3" id="KW-0833">Ubl conjugation pathway</keyword>
<dbReference type="Pfam" id="PF01485">
    <property type="entry name" value="IBR"/>
    <property type="match status" value="1"/>
</dbReference>
<dbReference type="GO" id="GO:0016567">
    <property type="term" value="P:protein ubiquitination"/>
    <property type="evidence" value="ECO:0007669"/>
    <property type="project" value="InterPro"/>
</dbReference>
<dbReference type="PANTHER" id="PTHR11685">
    <property type="entry name" value="RBR FAMILY RING FINGER AND IBR DOMAIN-CONTAINING"/>
    <property type="match status" value="1"/>
</dbReference>
<feature type="region of interest" description="Disordered" evidence="6">
    <location>
        <begin position="313"/>
        <end position="346"/>
    </location>
</feature>
<feature type="domain" description="RING-type" evidence="7">
    <location>
        <begin position="143"/>
        <end position="187"/>
    </location>
</feature>
<evidence type="ECO:0000256" key="1">
    <source>
        <dbReference type="ARBA" id="ARBA00022723"/>
    </source>
</evidence>
<keyword evidence="9" id="KW-1185">Reference proteome</keyword>
<organism evidence="8 9">
    <name type="scientific">Rhodotorula mucilaginosa</name>
    <name type="common">Yeast</name>
    <name type="synonym">Rhodotorula rubra</name>
    <dbReference type="NCBI Taxonomy" id="5537"/>
    <lineage>
        <taxon>Eukaryota</taxon>
        <taxon>Fungi</taxon>
        <taxon>Dikarya</taxon>
        <taxon>Basidiomycota</taxon>
        <taxon>Pucciniomycotina</taxon>
        <taxon>Microbotryomycetes</taxon>
        <taxon>Sporidiobolales</taxon>
        <taxon>Sporidiobolaceae</taxon>
        <taxon>Rhodotorula</taxon>
    </lineage>
</organism>
<dbReference type="InterPro" id="IPR001841">
    <property type="entry name" value="Znf_RING"/>
</dbReference>
<keyword evidence="2 5" id="KW-0863">Zinc-finger</keyword>
<dbReference type="Gene3D" id="3.30.40.10">
    <property type="entry name" value="Zinc/RING finger domain, C3HC4 (zinc finger)"/>
    <property type="match status" value="1"/>
</dbReference>
<dbReference type="PROSITE" id="PS50089">
    <property type="entry name" value="ZF_RING_2"/>
    <property type="match status" value="1"/>
</dbReference>
<comment type="caution">
    <text evidence="8">The sequence shown here is derived from an EMBL/GenBank/DDBJ whole genome shotgun (WGS) entry which is preliminary data.</text>
</comment>
<name>A0A9P6W0K4_RHOMI</name>
<dbReference type="InterPro" id="IPR031127">
    <property type="entry name" value="E3_UB_ligase_RBR"/>
</dbReference>
<dbReference type="GO" id="GO:0004842">
    <property type="term" value="F:ubiquitin-protein transferase activity"/>
    <property type="evidence" value="ECO:0007669"/>
    <property type="project" value="InterPro"/>
</dbReference>
<dbReference type="OrthoDB" id="9977870at2759"/>
<sequence length="346" mass="36953">MAHLSAADAQDLVQLAASSSSRPELPPDEALAIQLWQQELQAFSIGLQDRQLARDLERAERTGVPLDVVRAQRKRAEPVVTSSLARPAGDAGGPDSDHGYAYLTELSVGYSQNTTSLLVAATATAAAAATSPARSVPPGEESCVICLGSNHLLHEVTTSCGHFFCRTCLNEAFLLAARDESLFPPKCCQQVLPTEVALPFVSVRTACAFKDAEKEYGPKNRVYCYTSECSTFLGGDFETKVDLTCSKCGRQTCSACKGPKHLETQACAADADDDAATKLAKQLSNADVWPLFLLWVSAHQRLPLWSERHHSAAQGARSASSPSSSSSSSSATQYTRLAGTDSLARL</sequence>
<keyword evidence="1" id="KW-0479">Metal-binding</keyword>
<evidence type="ECO:0000256" key="5">
    <source>
        <dbReference type="PROSITE-ProRule" id="PRU00175"/>
    </source>
</evidence>
<dbReference type="GO" id="GO:0008270">
    <property type="term" value="F:zinc ion binding"/>
    <property type="evidence" value="ECO:0007669"/>
    <property type="project" value="UniProtKB-KW"/>
</dbReference>
<dbReference type="PROSITE" id="PS00518">
    <property type="entry name" value="ZF_RING_1"/>
    <property type="match status" value="1"/>
</dbReference>
<accession>A0A9P6W0K4</accession>
<evidence type="ECO:0000313" key="9">
    <source>
        <dbReference type="Proteomes" id="UP000777482"/>
    </source>
</evidence>
<keyword evidence="4" id="KW-0862">Zinc</keyword>
<dbReference type="InterPro" id="IPR013083">
    <property type="entry name" value="Znf_RING/FYVE/PHD"/>
</dbReference>
<reference evidence="8 9" key="1">
    <citation type="submission" date="2020-11" db="EMBL/GenBank/DDBJ databases">
        <title>Kefir isolates.</title>
        <authorList>
            <person name="Marcisauskas S."/>
            <person name="Kim Y."/>
            <person name="Blasche S."/>
        </authorList>
    </citation>
    <scope>NUCLEOTIDE SEQUENCE [LARGE SCALE GENOMIC DNA]</scope>
    <source>
        <strain evidence="8 9">KR</strain>
    </source>
</reference>
<dbReference type="InterPro" id="IPR002867">
    <property type="entry name" value="IBR_dom"/>
</dbReference>
<protein>
    <recommendedName>
        <fullName evidence="7">RING-type domain-containing protein</fullName>
    </recommendedName>
</protein>
<dbReference type="SUPFAM" id="SSF57850">
    <property type="entry name" value="RING/U-box"/>
    <property type="match status" value="1"/>
</dbReference>